<dbReference type="PANTHER" id="PTHR34322:SF2">
    <property type="entry name" value="TRANSPOSASE IS200-LIKE DOMAIN-CONTAINING PROTEIN"/>
    <property type="match status" value="1"/>
</dbReference>
<proteinExistence type="predicted"/>
<dbReference type="Gene3D" id="3.30.70.1290">
    <property type="entry name" value="Transposase IS200-like"/>
    <property type="match status" value="1"/>
</dbReference>
<dbReference type="PANTHER" id="PTHR34322">
    <property type="entry name" value="TRANSPOSASE, Y1_TNP DOMAIN-CONTAINING"/>
    <property type="match status" value="1"/>
</dbReference>
<dbReference type="InterPro" id="IPR002686">
    <property type="entry name" value="Transposase_17"/>
</dbReference>
<evidence type="ECO:0000313" key="2">
    <source>
        <dbReference type="EMBL" id="WXU00659.1"/>
    </source>
</evidence>
<dbReference type="AlphaFoldDB" id="A0AAU6PI45"/>
<dbReference type="GO" id="GO:0004803">
    <property type="term" value="F:transposase activity"/>
    <property type="evidence" value="ECO:0007669"/>
    <property type="project" value="InterPro"/>
</dbReference>
<sequence>MRKTPLVNQCYYHIYNRGNNRRDVFLDENDLQYFLDALKLFNHTESLGYSGQYRRKNPQEVEKIVSLVAYALNPNHFHLLLMQNVDNGISKFMQKLSTGYTMFFNKKYQSSGALFQGRFKSVLVEDDSYLDHLSAYINLNHKVHYIVIDEKYRSSFLEYVRGSTSYTDMCDKDIILDRFSAEEYQIFAENSVKSTLNLRGLQDDILME</sequence>
<evidence type="ECO:0000259" key="1">
    <source>
        <dbReference type="SMART" id="SM01321"/>
    </source>
</evidence>
<feature type="domain" description="Transposase IS200-like" evidence="1">
    <location>
        <begin position="7"/>
        <end position="140"/>
    </location>
</feature>
<gene>
    <name evidence="2" type="ORF">Ctma_1388</name>
</gene>
<reference evidence="2" key="1">
    <citation type="submission" date="2023-10" db="EMBL/GenBank/DDBJ databases">
        <title>The first scallop-associated chemosynthetic bacterial symbiont.</title>
        <authorList>
            <person name="Lin Y.-T."/>
            <person name="Sun J."/>
            <person name="Ip J.C.-H."/>
            <person name="He X."/>
            <person name="Gao Z.-M."/>
            <person name="Perez M."/>
            <person name="Xu T."/>
            <person name="Qian P.-Y."/>
            <person name="Qiu J.-W."/>
        </authorList>
    </citation>
    <scope>NUCLEOTIDE SEQUENCE</scope>
    <source>
        <strain evidence="2">Gill1</strain>
    </source>
</reference>
<dbReference type="SMART" id="SM01321">
    <property type="entry name" value="Y1_Tnp"/>
    <property type="match status" value="1"/>
</dbReference>
<organism evidence="2">
    <name type="scientific">Catillopecten margaritatus gill symbiont</name>
    <dbReference type="NCBI Taxonomy" id="3083288"/>
    <lineage>
        <taxon>Bacteria</taxon>
        <taxon>Pseudomonadati</taxon>
        <taxon>Pseudomonadota</taxon>
        <taxon>Gammaproteobacteria</taxon>
        <taxon>sulfur-oxidizing symbionts</taxon>
    </lineage>
</organism>
<dbReference type="Pfam" id="PF01797">
    <property type="entry name" value="Y1_Tnp"/>
    <property type="match status" value="1"/>
</dbReference>
<dbReference type="EMBL" id="CP138327">
    <property type="protein sequence ID" value="WXU00659.1"/>
    <property type="molecule type" value="Genomic_DNA"/>
</dbReference>
<dbReference type="SUPFAM" id="SSF143422">
    <property type="entry name" value="Transposase IS200-like"/>
    <property type="match status" value="1"/>
</dbReference>
<dbReference type="GO" id="GO:0006313">
    <property type="term" value="P:DNA transposition"/>
    <property type="evidence" value="ECO:0007669"/>
    <property type="project" value="InterPro"/>
</dbReference>
<protein>
    <recommendedName>
        <fullName evidence="1">Transposase IS200-like domain-containing protein</fullName>
    </recommendedName>
</protein>
<dbReference type="InterPro" id="IPR036515">
    <property type="entry name" value="Transposase_17_sf"/>
</dbReference>
<accession>A0AAU6PI45</accession>
<dbReference type="GO" id="GO:0003677">
    <property type="term" value="F:DNA binding"/>
    <property type="evidence" value="ECO:0007669"/>
    <property type="project" value="InterPro"/>
</dbReference>
<name>A0AAU6PI45_9GAMM</name>